<reference evidence="1 2" key="1">
    <citation type="submission" date="2017-12" db="EMBL/GenBank/DDBJ databases">
        <title>Comparative genomics of Botrytis spp.</title>
        <authorList>
            <person name="Valero-Jimenez C.A."/>
            <person name="Tapia P."/>
            <person name="Veloso J."/>
            <person name="Silva-Moreno E."/>
            <person name="Staats M."/>
            <person name="Valdes J.H."/>
            <person name="Van Kan J.A.L."/>
        </authorList>
    </citation>
    <scope>NUCLEOTIDE SEQUENCE [LARGE SCALE GENOMIC DNA]</scope>
    <source>
        <strain evidence="1 2">Bh0001</strain>
    </source>
</reference>
<comment type="caution">
    <text evidence="1">The sequence shown here is derived from an EMBL/GenBank/DDBJ whole genome shotgun (WGS) entry which is preliminary data.</text>
</comment>
<gene>
    <name evidence="1" type="ORF">BHYA_0019g00070</name>
</gene>
<keyword evidence="2" id="KW-1185">Reference proteome</keyword>
<accession>A0A4Z1GYK6</accession>
<dbReference type="Proteomes" id="UP000297814">
    <property type="component" value="Unassembled WGS sequence"/>
</dbReference>
<dbReference type="AlphaFoldDB" id="A0A4Z1GYK6"/>
<organism evidence="1 2">
    <name type="scientific">Botrytis hyacinthi</name>
    <dbReference type="NCBI Taxonomy" id="278943"/>
    <lineage>
        <taxon>Eukaryota</taxon>
        <taxon>Fungi</taxon>
        <taxon>Dikarya</taxon>
        <taxon>Ascomycota</taxon>
        <taxon>Pezizomycotina</taxon>
        <taxon>Leotiomycetes</taxon>
        <taxon>Helotiales</taxon>
        <taxon>Sclerotiniaceae</taxon>
        <taxon>Botrytis</taxon>
    </lineage>
</organism>
<sequence>MALLSQNHLFLHVASSSCATAAWNDTRRNDTKGVRPRALRILRGANVKSIQDPKMHLPTEFSQVILWMVLYFTSNPQININFFITR</sequence>
<protein>
    <submittedName>
        <fullName evidence="1">Uncharacterized protein</fullName>
    </submittedName>
</protein>
<proteinExistence type="predicted"/>
<name>A0A4Z1GYK6_9HELO</name>
<evidence type="ECO:0000313" key="2">
    <source>
        <dbReference type="Proteomes" id="UP000297814"/>
    </source>
</evidence>
<evidence type="ECO:0000313" key="1">
    <source>
        <dbReference type="EMBL" id="TGO41578.1"/>
    </source>
</evidence>
<dbReference type="EMBL" id="PQXK01000019">
    <property type="protein sequence ID" value="TGO41578.1"/>
    <property type="molecule type" value="Genomic_DNA"/>
</dbReference>